<comment type="subcellular location">
    <subcellularLocation>
        <location evidence="1 13 14">Cytoplasm</location>
    </subcellularLocation>
</comment>
<evidence type="ECO:0000256" key="5">
    <source>
        <dbReference type="ARBA" id="ARBA00022705"/>
    </source>
</evidence>
<gene>
    <name evidence="13" type="primary">recF</name>
    <name evidence="16" type="ORF">ATK74_2775</name>
</gene>
<keyword evidence="4 13" id="KW-0963">Cytoplasm</keyword>
<keyword evidence="7 13" id="KW-0227">DNA damage</keyword>
<keyword evidence="6 13" id="KW-0547">Nucleotide-binding</keyword>
<dbReference type="InterPro" id="IPR018078">
    <property type="entry name" value="DNA-binding_RecF_CS"/>
</dbReference>
<evidence type="ECO:0000256" key="14">
    <source>
        <dbReference type="RuleBase" id="RU000578"/>
    </source>
</evidence>
<comment type="caution">
    <text evidence="16">The sequence shown here is derived from an EMBL/GenBank/DDBJ whole genome shotgun (WGS) entry which is preliminary data.</text>
</comment>
<evidence type="ECO:0000256" key="6">
    <source>
        <dbReference type="ARBA" id="ARBA00022741"/>
    </source>
</evidence>
<evidence type="ECO:0000256" key="2">
    <source>
        <dbReference type="ARBA" id="ARBA00008016"/>
    </source>
</evidence>
<dbReference type="RefSeq" id="WP_098461565.1">
    <property type="nucleotide sequence ID" value="NZ_PDJC01000001.1"/>
</dbReference>
<dbReference type="InterPro" id="IPR042174">
    <property type="entry name" value="RecF_2"/>
</dbReference>
<dbReference type="GO" id="GO:0006302">
    <property type="term" value="P:double-strand break repair"/>
    <property type="evidence" value="ECO:0007669"/>
    <property type="project" value="TreeGrafter"/>
</dbReference>
<evidence type="ECO:0000313" key="17">
    <source>
        <dbReference type="Proteomes" id="UP000226079"/>
    </source>
</evidence>
<dbReference type="Gene3D" id="3.40.50.300">
    <property type="entry name" value="P-loop containing nucleotide triphosphate hydrolases"/>
    <property type="match status" value="1"/>
</dbReference>
<keyword evidence="9 13" id="KW-0238">DNA-binding</keyword>
<dbReference type="InterPro" id="IPR003395">
    <property type="entry name" value="RecF/RecN/SMC_N"/>
</dbReference>
<dbReference type="GO" id="GO:0009432">
    <property type="term" value="P:SOS response"/>
    <property type="evidence" value="ECO:0007669"/>
    <property type="project" value="UniProtKB-UniRule"/>
</dbReference>
<dbReference type="GO" id="GO:0003697">
    <property type="term" value="F:single-stranded DNA binding"/>
    <property type="evidence" value="ECO:0007669"/>
    <property type="project" value="UniProtKB-UniRule"/>
</dbReference>
<dbReference type="AlphaFoldDB" id="A0A2A9CVL4"/>
<evidence type="ECO:0000313" key="16">
    <source>
        <dbReference type="EMBL" id="PFG18191.1"/>
    </source>
</evidence>
<evidence type="ECO:0000256" key="4">
    <source>
        <dbReference type="ARBA" id="ARBA00022490"/>
    </source>
</evidence>
<evidence type="ECO:0000259" key="15">
    <source>
        <dbReference type="Pfam" id="PF02463"/>
    </source>
</evidence>
<dbReference type="PANTHER" id="PTHR32182:SF0">
    <property type="entry name" value="DNA REPLICATION AND REPAIR PROTEIN RECF"/>
    <property type="match status" value="1"/>
</dbReference>
<reference evidence="16 17" key="1">
    <citation type="submission" date="2017-10" db="EMBL/GenBank/DDBJ databases">
        <title>Sequencing the genomes of 1000 actinobacteria strains.</title>
        <authorList>
            <person name="Klenk H.-P."/>
        </authorList>
    </citation>
    <scope>NUCLEOTIDE SEQUENCE [LARGE SCALE GENOMIC DNA]</scope>
    <source>
        <strain evidence="16 17">DSM 15597</strain>
    </source>
</reference>
<dbReference type="GO" id="GO:0000731">
    <property type="term" value="P:DNA synthesis involved in DNA repair"/>
    <property type="evidence" value="ECO:0007669"/>
    <property type="project" value="TreeGrafter"/>
</dbReference>
<dbReference type="InterPro" id="IPR001238">
    <property type="entry name" value="DNA-binding_RecF"/>
</dbReference>
<protein>
    <recommendedName>
        <fullName evidence="3 13">DNA replication and repair protein RecF</fullName>
    </recommendedName>
</protein>
<feature type="binding site" evidence="13">
    <location>
        <begin position="30"/>
        <end position="37"/>
    </location>
    <ligand>
        <name>ATP</name>
        <dbReference type="ChEBI" id="CHEBI:30616"/>
    </ligand>
</feature>
<evidence type="ECO:0000256" key="1">
    <source>
        <dbReference type="ARBA" id="ARBA00004496"/>
    </source>
</evidence>
<sequence length="378" mass="40479">MFVTHLSLADFRNYTSAEVALDAGVTVFTGANGQGKTNLVEAIEFLATLGSHRVAGDQPLVRAGAERAIVRGKVQAGLDDSRSLLLEVEIIPGRANKAALNRGPLRRPRDLLGALRVVLFAPDDLAIVKGDPADRRGYLDSLITARWPRLAGVRADYDRVLKQRATLLKSLSGRTGRASGADVAATLEVWDGQLAALGAELIAARLTTLSELRPHLLRAYADIAPTNNEAGIAYKSSSVTEDEASITELTQTLLEKMAERRGEEIARGLCLVGPHRDDLTLTLGGLPTKGYASHGESWSSALALRLAAFTLLRADGVEPVLILDDVFAELDETRRDRLADLVGSAEQVLITAAVVADVPPVLAGRRYQVKAATVEEVE</sequence>
<dbReference type="SUPFAM" id="SSF52540">
    <property type="entry name" value="P-loop containing nucleoside triphosphate hydrolases"/>
    <property type="match status" value="1"/>
</dbReference>
<dbReference type="PROSITE" id="PS00617">
    <property type="entry name" value="RECF_1"/>
    <property type="match status" value="1"/>
</dbReference>
<keyword evidence="10 13" id="KW-0234">DNA repair</keyword>
<keyword evidence="8 13" id="KW-0067">ATP-binding</keyword>
<evidence type="ECO:0000256" key="12">
    <source>
        <dbReference type="ARBA" id="ARBA00025401"/>
    </source>
</evidence>
<dbReference type="Proteomes" id="UP000226079">
    <property type="component" value="Unassembled WGS sequence"/>
</dbReference>
<proteinExistence type="inferred from homology"/>
<dbReference type="Gene3D" id="1.20.1050.90">
    <property type="entry name" value="RecF/RecN/SMC, N-terminal domain"/>
    <property type="match status" value="1"/>
</dbReference>
<dbReference type="GO" id="GO:0006260">
    <property type="term" value="P:DNA replication"/>
    <property type="evidence" value="ECO:0007669"/>
    <property type="project" value="UniProtKB-UniRule"/>
</dbReference>
<dbReference type="HAMAP" id="MF_00365">
    <property type="entry name" value="RecF"/>
    <property type="match status" value="1"/>
</dbReference>
<dbReference type="PANTHER" id="PTHR32182">
    <property type="entry name" value="DNA REPLICATION AND REPAIR PROTEIN RECF"/>
    <property type="match status" value="1"/>
</dbReference>
<evidence type="ECO:0000256" key="9">
    <source>
        <dbReference type="ARBA" id="ARBA00023125"/>
    </source>
</evidence>
<comment type="function">
    <text evidence="12 13 14">The RecF protein is involved in DNA metabolism; it is required for DNA replication and normal SOS inducibility. RecF binds preferentially to single-stranded, linear DNA. It also seems to bind ATP.</text>
</comment>
<dbReference type="EMBL" id="PDJC01000001">
    <property type="protein sequence ID" value="PFG18191.1"/>
    <property type="molecule type" value="Genomic_DNA"/>
</dbReference>
<keyword evidence="11 13" id="KW-0742">SOS response</keyword>
<dbReference type="GO" id="GO:0005524">
    <property type="term" value="F:ATP binding"/>
    <property type="evidence" value="ECO:0007669"/>
    <property type="project" value="UniProtKB-UniRule"/>
</dbReference>
<dbReference type="NCBIfam" id="TIGR00611">
    <property type="entry name" value="recf"/>
    <property type="match status" value="1"/>
</dbReference>
<feature type="domain" description="RecF/RecN/SMC N-terminal" evidence="15">
    <location>
        <begin position="3"/>
        <end position="352"/>
    </location>
</feature>
<dbReference type="InterPro" id="IPR027417">
    <property type="entry name" value="P-loop_NTPase"/>
</dbReference>
<keyword evidence="5 13" id="KW-0235">DNA replication</keyword>
<name>A0A2A9CVL4_9ACTN</name>
<evidence type="ECO:0000256" key="13">
    <source>
        <dbReference type="HAMAP-Rule" id="MF_00365"/>
    </source>
</evidence>
<evidence type="ECO:0000256" key="3">
    <source>
        <dbReference type="ARBA" id="ARBA00020170"/>
    </source>
</evidence>
<evidence type="ECO:0000256" key="8">
    <source>
        <dbReference type="ARBA" id="ARBA00022840"/>
    </source>
</evidence>
<dbReference type="Pfam" id="PF02463">
    <property type="entry name" value="SMC_N"/>
    <property type="match status" value="1"/>
</dbReference>
<dbReference type="PROSITE" id="PS00618">
    <property type="entry name" value="RECF_2"/>
    <property type="match status" value="1"/>
</dbReference>
<accession>A0A2A9CVL4</accession>
<evidence type="ECO:0000256" key="7">
    <source>
        <dbReference type="ARBA" id="ARBA00022763"/>
    </source>
</evidence>
<dbReference type="GO" id="GO:0005737">
    <property type="term" value="C:cytoplasm"/>
    <property type="evidence" value="ECO:0007669"/>
    <property type="project" value="UniProtKB-SubCell"/>
</dbReference>
<keyword evidence="17" id="KW-1185">Reference proteome</keyword>
<dbReference type="OrthoDB" id="9803889at2"/>
<comment type="similarity">
    <text evidence="2 13 14">Belongs to the RecF family.</text>
</comment>
<evidence type="ECO:0000256" key="10">
    <source>
        <dbReference type="ARBA" id="ARBA00023204"/>
    </source>
</evidence>
<evidence type="ECO:0000256" key="11">
    <source>
        <dbReference type="ARBA" id="ARBA00023236"/>
    </source>
</evidence>
<organism evidence="16 17">
    <name type="scientific">Propionicimonas paludicola</name>
    <dbReference type="NCBI Taxonomy" id="185243"/>
    <lineage>
        <taxon>Bacteria</taxon>
        <taxon>Bacillati</taxon>
        <taxon>Actinomycetota</taxon>
        <taxon>Actinomycetes</taxon>
        <taxon>Propionibacteriales</taxon>
        <taxon>Nocardioidaceae</taxon>
        <taxon>Propionicimonas</taxon>
    </lineage>
</organism>